<keyword evidence="4" id="KW-0433">Leucine-rich repeat</keyword>
<evidence type="ECO:0000256" key="15">
    <source>
        <dbReference type="ARBA" id="ARBA00048679"/>
    </source>
</evidence>
<evidence type="ECO:0000256" key="13">
    <source>
        <dbReference type="ARBA" id="ARBA00023170"/>
    </source>
</evidence>
<dbReference type="Proteomes" id="UP001633002">
    <property type="component" value="Unassembled WGS sequence"/>
</dbReference>
<evidence type="ECO:0000259" key="18">
    <source>
        <dbReference type="PROSITE" id="PS50011"/>
    </source>
</evidence>
<dbReference type="Pfam" id="PF07714">
    <property type="entry name" value="PK_Tyr_Ser-Thr"/>
    <property type="match status" value="1"/>
</dbReference>
<comment type="catalytic activity">
    <reaction evidence="15">
        <text>L-seryl-[protein] + ATP = O-phospho-L-seryl-[protein] + ADP + H(+)</text>
        <dbReference type="Rhea" id="RHEA:17989"/>
        <dbReference type="Rhea" id="RHEA-COMP:9863"/>
        <dbReference type="Rhea" id="RHEA-COMP:11604"/>
        <dbReference type="ChEBI" id="CHEBI:15378"/>
        <dbReference type="ChEBI" id="CHEBI:29999"/>
        <dbReference type="ChEBI" id="CHEBI:30616"/>
        <dbReference type="ChEBI" id="CHEBI:83421"/>
        <dbReference type="ChEBI" id="CHEBI:456216"/>
        <dbReference type="EC" id="2.7.11.1"/>
    </reaction>
</comment>
<feature type="binding site" evidence="16">
    <location>
        <position position="663"/>
    </location>
    <ligand>
        <name>ATP</name>
        <dbReference type="ChEBI" id="CHEBI:30616"/>
    </ligand>
</feature>
<keyword evidence="11 17" id="KW-1133">Transmembrane helix</keyword>
<keyword evidence="20" id="KW-1185">Reference proteome</keyword>
<keyword evidence="8 16" id="KW-0547">Nucleotide-binding</keyword>
<evidence type="ECO:0000256" key="11">
    <source>
        <dbReference type="ARBA" id="ARBA00022989"/>
    </source>
</evidence>
<dbReference type="PANTHER" id="PTHR45631">
    <property type="entry name" value="OS07G0107800 PROTEIN-RELATED"/>
    <property type="match status" value="1"/>
</dbReference>
<evidence type="ECO:0000256" key="14">
    <source>
        <dbReference type="ARBA" id="ARBA00047899"/>
    </source>
</evidence>
<dbReference type="Gene3D" id="1.10.510.10">
    <property type="entry name" value="Transferase(Phosphotransferase) domain 1"/>
    <property type="match status" value="1"/>
</dbReference>
<dbReference type="InterPro" id="IPR001611">
    <property type="entry name" value="Leu-rich_rpt"/>
</dbReference>
<evidence type="ECO:0000313" key="20">
    <source>
        <dbReference type="Proteomes" id="UP001633002"/>
    </source>
</evidence>
<dbReference type="PROSITE" id="PS00107">
    <property type="entry name" value="PROTEIN_KINASE_ATP"/>
    <property type="match status" value="1"/>
</dbReference>
<keyword evidence="7" id="KW-0677">Repeat</keyword>
<keyword evidence="9" id="KW-0418">Kinase</keyword>
<dbReference type="EC" id="2.7.11.1" evidence="2"/>
<evidence type="ECO:0000313" key="19">
    <source>
        <dbReference type="EMBL" id="KAL3688715.1"/>
    </source>
</evidence>
<accession>A0ABD3HEX5</accession>
<comment type="caution">
    <text evidence="19">The sequence shown here is derived from an EMBL/GenBank/DDBJ whole genome shotgun (WGS) entry which is preliminary data.</text>
</comment>
<keyword evidence="5" id="KW-0808">Transferase</keyword>
<dbReference type="PROSITE" id="PS00108">
    <property type="entry name" value="PROTEIN_KINASE_ST"/>
    <property type="match status" value="1"/>
</dbReference>
<evidence type="ECO:0000256" key="2">
    <source>
        <dbReference type="ARBA" id="ARBA00012513"/>
    </source>
</evidence>
<keyword evidence="6 17" id="KW-0812">Transmembrane</keyword>
<evidence type="ECO:0000256" key="1">
    <source>
        <dbReference type="ARBA" id="ARBA00004167"/>
    </source>
</evidence>
<dbReference type="InterPro" id="IPR001245">
    <property type="entry name" value="Ser-Thr/Tyr_kinase_cat_dom"/>
</dbReference>
<dbReference type="SUPFAM" id="SSF56112">
    <property type="entry name" value="Protein kinase-like (PK-like)"/>
    <property type="match status" value="1"/>
</dbReference>
<evidence type="ECO:0000256" key="9">
    <source>
        <dbReference type="ARBA" id="ARBA00022777"/>
    </source>
</evidence>
<dbReference type="SUPFAM" id="SSF52058">
    <property type="entry name" value="L domain-like"/>
    <property type="match status" value="1"/>
</dbReference>
<evidence type="ECO:0000256" key="16">
    <source>
        <dbReference type="PROSITE-ProRule" id="PRU10141"/>
    </source>
</evidence>
<evidence type="ECO:0000256" key="4">
    <source>
        <dbReference type="ARBA" id="ARBA00022614"/>
    </source>
</evidence>
<dbReference type="FunFam" id="1.10.510.10:FF:000146">
    <property type="entry name" value="LRR receptor-like serine/threonine-protein kinase IOS1"/>
    <property type="match status" value="1"/>
</dbReference>
<dbReference type="InterPro" id="IPR017441">
    <property type="entry name" value="Protein_kinase_ATP_BS"/>
</dbReference>
<protein>
    <recommendedName>
        <fullName evidence="2">non-specific serine/threonine protein kinase</fullName>
        <ecNumber evidence="2">2.7.11.1</ecNumber>
    </recommendedName>
</protein>
<feature type="transmembrane region" description="Helical" evidence="17">
    <location>
        <begin position="575"/>
        <end position="599"/>
    </location>
</feature>
<dbReference type="GO" id="GO:0016020">
    <property type="term" value="C:membrane"/>
    <property type="evidence" value="ECO:0007669"/>
    <property type="project" value="UniProtKB-SubCell"/>
</dbReference>
<evidence type="ECO:0000256" key="12">
    <source>
        <dbReference type="ARBA" id="ARBA00023136"/>
    </source>
</evidence>
<dbReference type="CDD" id="cd14066">
    <property type="entry name" value="STKc_IRAK"/>
    <property type="match status" value="1"/>
</dbReference>
<evidence type="ECO:0000256" key="7">
    <source>
        <dbReference type="ARBA" id="ARBA00022737"/>
    </source>
</evidence>
<dbReference type="InterPro" id="IPR011009">
    <property type="entry name" value="Kinase-like_dom_sf"/>
</dbReference>
<dbReference type="Gene3D" id="3.30.200.20">
    <property type="entry name" value="Phosphorylase Kinase, domain 1"/>
    <property type="match status" value="1"/>
</dbReference>
<dbReference type="Pfam" id="PF12819">
    <property type="entry name" value="Malectin_like"/>
    <property type="match status" value="1"/>
</dbReference>
<dbReference type="GO" id="GO:0004674">
    <property type="term" value="F:protein serine/threonine kinase activity"/>
    <property type="evidence" value="ECO:0007669"/>
    <property type="project" value="UniProtKB-KW"/>
</dbReference>
<dbReference type="GO" id="GO:0005524">
    <property type="term" value="F:ATP binding"/>
    <property type="evidence" value="ECO:0007669"/>
    <property type="project" value="UniProtKB-UniRule"/>
</dbReference>
<evidence type="ECO:0000256" key="8">
    <source>
        <dbReference type="ARBA" id="ARBA00022741"/>
    </source>
</evidence>
<dbReference type="PANTHER" id="PTHR45631:SF3">
    <property type="entry name" value="OS05G0393100 PROTEIN"/>
    <property type="match status" value="1"/>
</dbReference>
<dbReference type="InterPro" id="IPR032675">
    <property type="entry name" value="LRR_dom_sf"/>
</dbReference>
<reference evidence="19 20" key="1">
    <citation type="submission" date="2024-09" db="EMBL/GenBank/DDBJ databases">
        <title>Chromosome-scale assembly of Riccia sorocarpa.</title>
        <authorList>
            <person name="Paukszto L."/>
        </authorList>
    </citation>
    <scope>NUCLEOTIDE SEQUENCE [LARGE SCALE GENOMIC DNA]</scope>
    <source>
        <strain evidence="19">LP-2024</strain>
        <tissue evidence="19">Aerial parts of the thallus</tissue>
    </source>
</reference>
<evidence type="ECO:0000256" key="3">
    <source>
        <dbReference type="ARBA" id="ARBA00022527"/>
    </source>
</evidence>
<evidence type="ECO:0000256" key="10">
    <source>
        <dbReference type="ARBA" id="ARBA00022840"/>
    </source>
</evidence>
<keyword evidence="12 17" id="KW-0472">Membrane</keyword>
<dbReference type="Gene3D" id="2.60.120.430">
    <property type="entry name" value="Galactose-binding lectin"/>
    <property type="match status" value="1"/>
</dbReference>
<dbReference type="FunFam" id="3.80.10.10:FF:000129">
    <property type="entry name" value="Leucine-rich repeat receptor-like kinase"/>
    <property type="match status" value="1"/>
</dbReference>
<dbReference type="InterPro" id="IPR008271">
    <property type="entry name" value="Ser/Thr_kinase_AS"/>
</dbReference>
<sequence>MNKQKARNQPICIWGERGKGIAAKFLHVAVFCFVLLYRAAAQGDFTSIDCGSTVNYTDSLGIEWVSDGNYVSTGRNAVIDMKQANVGATDAFNKNALQTLRYFPGPASKHCYDIRMVANKIFLVRVAFLGGNFTSGSSAVTSFSVSLGTAHWQDIQVSDPWIPIVREVTFYAQQAYWPICFQRGASGLPFVNSIEVRPLPLATYQVGLFEYILTKMFRIDCGVDSGSPSSRYPDDLLDRIWAADLPGFSIPSFTNANAPTEKLPLDTNRPPEFMLKSAWNASEISFQWNMSSFPRGPSTTEFRIYYFFFYFLEIADVLNSTGTRVLDLSLDGSLFNDKPISVMSNQTTVYFGMNSLGDDGVIRVSLAPSATSTVPVALLNGVEFFEAQTYDIKVTTSPSAVTSIKAIKEKLNLSEWQGDPCLAWPYDWLKCSDSTTSGSSVLDITTLKLSGFNLSGKIPAEVATLTGLTELALDGNNFTGSIPDLSALSKLKYLRLQNNSFSGPIPEFLSILPLSVLTLDNNLFEGRLPAALQEKVDAGLLTFSAANNPFLCFGGNLCLHQAPSSSSTGNKRPRVGIIIGSVAGGLVLLLLLLLLLLYWRSLQKPAPKSVSRDGLLPESKKVKSFSWAEVVAITSNLSKLLGAGGFGDVYEGELQGGQKVAVKVNKANTKYAKEQFLNEVSLLSTIHHRHLVSFIGFCDEEDHEVLIYEYMAQGTLEDHIRGKPDTNIGTLDWKTRLGIILNASKGIDYLHNSCNPPIIHRDIKSANILLNEQLVAKVSDFGISKLTPSEVATGGVTTQIKGSFGYMDPEYFQTFHLSQKNDVYSFGVVMLEVITGKSPRTVDFPNSQASNLHTWVQSKVRDGDIRAIMDPMMGSKYEAESVWKVTELALSCLDPDMSTRPDMRHVLQELTQAMEYEDHESTVSIDAFSSESSRLTTSSITNTMGKDMSARPDMRHVLQELTQAMEYEDHQSTVSIDAFSSESSRLTKSSSITNTVGKGGI</sequence>
<gene>
    <name evidence="19" type="ORF">R1sor_015024</name>
</gene>
<evidence type="ECO:0000256" key="6">
    <source>
        <dbReference type="ARBA" id="ARBA00022692"/>
    </source>
</evidence>
<feature type="transmembrane region" description="Helical" evidence="17">
    <location>
        <begin position="21"/>
        <end position="40"/>
    </location>
</feature>
<dbReference type="PROSITE" id="PS50011">
    <property type="entry name" value="PROTEIN_KINASE_DOM"/>
    <property type="match status" value="1"/>
</dbReference>
<proteinExistence type="predicted"/>
<comment type="catalytic activity">
    <reaction evidence="14">
        <text>L-threonyl-[protein] + ATP = O-phospho-L-threonyl-[protein] + ADP + H(+)</text>
        <dbReference type="Rhea" id="RHEA:46608"/>
        <dbReference type="Rhea" id="RHEA-COMP:11060"/>
        <dbReference type="Rhea" id="RHEA-COMP:11605"/>
        <dbReference type="ChEBI" id="CHEBI:15378"/>
        <dbReference type="ChEBI" id="CHEBI:30013"/>
        <dbReference type="ChEBI" id="CHEBI:30616"/>
        <dbReference type="ChEBI" id="CHEBI:61977"/>
        <dbReference type="ChEBI" id="CHEBI:456216"/>
        <dbReference type="EC" id="2.7.11.1"/>
    </reaction>
</comment>
<feature type="domain" description="Protein kinase" evidence="18">
    <location>
        <begin position="635"/>
        <end position="922"/>
    </location>
</feature>
<organism evidence="19 20">
    <name type="scientific">Riccia sorocarpa</name>
    <dbReference type="NCBI Taxonomy" id="122646"/>
    <lineage>
        <taxon>Eukaryota</taxon>
        <taxon>Viridiplantae</taxon>
        <taxon>Streptophyta</taxon>
        <taxon>Embryophyta</taxon>
        <taxon>Marchantiophyta</taxon>
        <taxon>Marchantiopsida</taxon>
        <taxon>Marchantiidae</taxon>
        <taxon>Marchantiales</taxon>
        <taxon>Ricciaceae</taxon>
        <taxon>Riccia</taxon>
    </lineage>
</organism>
<dbReference type="SMART" id="SM00220">
    <property type="entry name" value="S_TKc"/>
    <property type="match status" value="1"/>
</dbReference>
<dbReference type="InterPro" id="IPR000719">
    <property type="entry name" value="Prot_kinase_dom"/>
</dbReference>
<keyword evidence="13" id="KW-0675">Receptor</keyword>
<dbReference type="AlphaFoldDB" id="A0ABD3HEX5"/>
<name>A0ABD3HEX5_9MARC</name>
<keyword evidence="3" id="KW-0723">Serine/threonine-protein kinase</keyword>
<keyword evidence="10 16" id="KW-0067">ATP-binding</keyword>
<evidence type="ECO:0000256" key="17">
    <source>
        <dbReference type="SAM" id="Phobius"/>
    </source>
</evidence>
<comment type="subcellular location">
    <subcellularLocation>
        <location evidence="1">Membrane</location>
        <topology evidence="1">Single-pass membrane protein</topology>
    </subcellularLocation>
</comment>
<dbReference type="EMBL" id="JBJQOH010000004">
    <property type="protein sequence ID" value="KAL3688715.1"/>
    <property type="molecule type" value="Genomic_DNA"/>
</dbReference>
<dbReference type="Pfam" id="PF00560">
    <property type="entry name" value="LRR_1"/>
    <property type="match status" value="1"/>
</dbReference>
<evidence type="ECO:0000256" key="5">
    <source>
        <dbReference type="ARBA" id="ARBA00022679"/>
    </source>
</evidence>
<dbReference type="Gene3D" id="3.80.10.10">
    <property type="entry name" value="Ribonuclease Inhibitor"/>
    <property type="match status" value="1"/>
</dbReference>
<dbReference type="InterPro" id="IPR024788">
    <property type="entry name" value="Malectin-like_Carb-bd_dom"/>
</dbReference>